<evidence type="ECO:0000256" key="5">
    <source>
        <dbReference type="ARBA" id="ARBA00022825"/>
    </source>
</evidence>
<keyword evidence="7" id="KW-0175">Coiled coil</keyword>
<evidence type="ECO:0000313" key="9">
    <source>
        <dbReference type="EMBL" id="AKL96630.1"/>
    </source>
</evidence>
<dbReference type="Proteomes" id="UP000035704">
    <property type="component" value="Chromosome"/>
</dbReference>
<dbReference type="STRING" id="84022.CACET_c31860"/>
<feature type="coiled-coil region" evidence="7">
    <location>
        <begin position="205"/>
        <end position="235"/>
    </location>
</feature>
<dbReference type="PANTHER" id="PTHR10381:SF70">
    <property type="entry name" value="ATP-DEPENDENT CLP PROTEASE PROTEOLYTIC SUBUNIT"/>
    <property type="match status" value="1"/>
</dbReference>
<dbReference type="AlphaFoldDB" id="A0A0G3WFI3"/>
<keyword evidence="2" id="KW-0963">Cytoplasm</keyword>
<gene>
    <name evidence="9" type="ORF">CACET_c31860</name>
</gene>
<evidence type="ECO:0000256" key="3">
    <source>
        <dbReference type="ARBA" id="ARBA00022670"/>
    </source>
</evidence>
<keyword evidence="5" id="KW-0720">Serine protease</keyword>
<dbReference type="PATRIC" id="fig|84022.6.peg.3258"/>
<dbReference type="KEGG" id="cace:CACET_c31860"/>
<reference evidence="9 10" key="1">
    <citation type="submission" date="2014-10" db="EMBL/GenBank/DDBJ databases">
        <title>Genome sequence of Clostridium aceticum DSM 1496.</title>
        <authorList>
            <person name="Poehlein A."/>
            <person name="Schiel-Bengelsdorf B."/>
            <person name="Gottschalk G."/>
            <person name="Duerre P."/>
            <person name="Daniel R."/>
        </authorList>
    </citation>
    <scope>NUCLEOTIDE SEQUENCE [LARGE SCALE GENOMIC DNA]</scope>
    <source>
        <strain evidence="9 10">DSM 1496</strain>
    </source>
</reference>
<dbReference type="InterPro" id="IPR023562">
    <property type="entry name" value="ClpP/TepA"/>
</dbReference>
<dbReference type="Gene3D" id="3.90.226.10">
    <property type="entry name" value="2-enoyl-CoA Hydratase, Chain A, domain 1"/>
    <property type="match status" value="1"/>
</dbReference>
<keyword evidence="10" id="KW-1185">Reference proteome</keyword>
<dbReference type="RefSeq" id="WP_242846952.1">
    <property type="nucleotide sequence ID" value="NZ_CP009687.1"/>
</dbReference>
<proteinExistence type="inferred from homology"/>
<dbReference type="InterPro" id="IPR001907">
    <property type="entry name" value="ClpP"/>
</dbReference>
<evidence type="ECO:0000256" key="1">
    <source>
        <dbReference type="ARBA" id="ARBA00007039"/>
    </source>
</evidence>
<dbReference type="GO" id="GO:0004252">
    <property type="term" value="F:serine-type endopeptidase activity"/>
    <property type="evidence" value="ECO:0007669"/>
    <property type="project" value="InterPro"/>
</dbReference>
<dbReference type="Pfam" id="PF00574">
    <property type="entry name" value="CLP_protease"/>
    <property type="match status" value="1"/>
</dbReference>
<evidence type="ECO:0000256" key="4">
    <source>
        <dbReference type="ARBA" id="ARBA00022801"/>
    </source>
</evidence>
<accession>A0A0G3WFI3</accession>
<dbReference type="PRINTS" id="PR00127">
    <property type="entry name" value="CLPPROTEASEP"/>
</dbReference>
<evidence type="ECO:0000313" key="10">
    <source>
        <dbReference type="Proteomes" id="UP000035704"/>
    </source>
</evidence>
<dbReference type="EMBL" id="CP009687">
    <property type="protein sequence ID" value="AKL96630.1"/>
    <property type="molecule type" value="Genomic_DNA"/>
</dbReference>
<keyword evidence="3 9" id="KW-0645">Protease</keyword>
<evidence type="ECO:0000256" key="2">
    <source>
        <dbReference type="ARBA" id="ARBA00022490"/>
    </source>
</evidence>
<comment type="similarity">
    <text evidence="1 6">Belongs to the peptidase S14 family.</text>
</comment>
<dbReference type="NCBIfam" id="NF045542">
    <property type="entry name" value="Clp_rel_HeadMat"/>
    <property type="match status" value="1"/>
</dbReference>
<dbReference type="GO" id="GO:0009368">
    <property type="term" value="C:endopeptidase Clp complex"/>
    <property type="evidence" value="ECO:0007669"/>
    <property type="project" value="TreeGrafter"/>
</dbReference>
<dbReference type="GO" id="GO:0004176">
    <property type="term" value="F:ATP-dependent peptidase activity"/>
    <property type="evidence" value="ECO:0007669"/>
    <property type="project" value="InterPro"/>
</dbReference>
<dbReference type="CDD" id="cd07016">
    <property type="entry name" value="S14_ClpP_1"/>
    <property type="match status" value="1"/>
</dbReference>
<name>A0A0G3WFI3_9CLOT</name>
<dbReference type="PANTHER" id="PTHR10381">
    <property type="entry name" value="ATP-DEPENDENT CLP PROTEASE PROTEOLYTIC SUBUNIT"/>
    <property type="match status" value="1"/>
</dbReference>
<protein>
    <recommendedName>
        <fullName evidence="6">ATP-dependent Clp protease proteolytic subunit</fullName>
    </recommendedName>
</protein>
<dbReference type="InterPro" id="IPR029045">
    <property type="entry name" value="ClpP/crotonase-like_dom_sf"/>
</dbReference>
<dbReference type="SUPFAM" id="SSF52096">
    <property type="entry name" value="ClpP/crotonase"/>
    <property type="match status" value="1"/>
</dbReference>
<feature type="region of interest" description="Disordered" evidence="8">
    <location>
        <begin position="253"/>
        <end position="276"/>
    </location>
</feature>
<organism evidence="9 10">
    <name type="scientific">Clostridium aceticum</name>
    <dbReference type="NCBI Taxonomy" id="84022"/>
    <lineage>
        <taxon>Bacteria</taxon>
        <taxon>Bacillati</taxon>
        <taxon>Bacillota</taxon>
        <taxon>Clostridia</taxon>
        <taxon>Eubacteriales</taxon>
        <taxon>Clostridiaceae</taxon>
        <taxon>Clostridium</taxon>
    </lineage>
</organism>
<dbReference type="GO" id="GO:0051117">
    <property type="term" value="F:ATPase binding"/>
    <property type="evidence" value="ECO:0007669"/>
    <property type="project" value="TreeGrafter"/>
</dbReference>
<sequence>MGKDFVINLQLFADNPPAGTPKRIWELKQAAQPNTLDMYIYGDVKGDYFDWWEWERVESETSANHFRNELAKYPDAKQINIYINSYGGSVFEGTAIYSQLRRHPAEKVVYIDGFACSVASVIAMAGDRVIMPKNTMMMIHDAMNVAVGNARQLRKAADDLDVIMEGNRQAYLEKSNGKMEEGKLIELLEAETWLTAQQCIEYGFADELLEKEADLTEAKQMLQQMNKTLEQQLNYNKAIVAQFRELGKKPVQKVLPKDPEPPKQNKPKNLMAALFR</sequence>
<evidence type="ECO:0000256" key="8">
    <source>
        <dbReference type="SAM" id="MobiDB-lite"/>
    </source>
</evidence>
<evidence type="ECO:0000256" key="6">
    <source>
        <dbReference type="RuleBase" id="RU003567"/>
    </source>
</evidence>
<keyword evidence="4" id="KW-0378">Hydrolase</keyword>
<dbReference type="GO" id="GO:0006515">
    <property type="term" value="P:protein quality control for misfolded or incompletely synthesized proteins"/>
    <property type="evidence" value="ECO:0007669"/>
    <property type="project" value="TreeGrafter"/>
</dbReference>
<evidence type="ECO:0000256" key="7">
    <source>
        <dbReference type="SAM" id="Coils"/>
    </source>
</evidence>